<organism evidence="3 4">
    <name type="scientific">Hymenobacter aquaticus</name>
    <dbReference type="NCBI Taxonomy" id="1867101"/>
    <lineage>
        <taxon>Bacteria</taxon>
        <taxon>Pseudomonadati</taxon>
        <taxon>Bacteroidota</taxon>
        <taxon>Cytophagia</taxon>
        <taxon>Cytophagales</taxon>
        <taxon>Hymenobacteraceae</taxon>
        <taxon>Hymenobacter</taxon>
    </lineage>
</organism>
<evidence type="ECO:0000256" key="1">
    <source>
        <dbReference type="SAM" id="MobiDB-lite"/>
    </source>
</evidence>
<evidence type="ECO:0000313" key="4">
    <source>
        <dbReference type="Proteomes" id="UP000297549"/>
    </source>
</evidence>
<comment type="caution">
    <text evidence="3">The sequence shown here is derived from an EMBL/GenBank/DDBJ whole genome shotgun (WGS) entry which is preliminary data.</text>
</comment>
<feature type="compositionally biased region" description="Polar residues" evidence="1">
    <location>
        <begin position="55"/>
        <end position="73"/>
    </location>
</feature>
<protein>
    <recommendedName>
        <fullName evidence="5">Secreted protein</fullName>
    </recommendedName>
</protein>
<gene>
    <name evidence="3" type="ORF">E5K00_08750</name>
</gene>
<dbReference type="Proteomes" id="UP000297549">
    <property type="component" value="Unassembled WGS sequence"/>
</dbReference>
<keyword evidence="4" id="KW-1185">Reference proteome</keyword>
<dbReference type="EMBL" id="SRLC01000001">
    <property type="protein sequence ID" value="TGE25262.1"/>
    <property type="molecule type" value="Genomic_DNA"/>
</dbReference>
<reference evidence="3 4" key="1">
    <citation type="submission" date="2019-04" db="EMBL/GenBank/DDBJ databases">
        <authorList>
            <person name="Feng G."/>
            <person name="Zhang J."/>
            <person name="Zhu H."/>
        </authorList>
    </citation>
    <scope>NUCLEOTIDE SEQUENCE [LARGE SCALE GENOMIC DNA]</scope>
    <source>
        <strain evidence="3 4">JCM 31653</strain>
    </source>
</reference>
<dbReference type="AlphaFoldDB" id="A0A4Z0Q974"/>
<evidence type="ECO:0000256" key="2">
    <source>
        <dbReference type="SAM" id="SignalP"/>
    </source>
</evidence>
<feature type="signal peptide" evidence="2">
    <location>
        <begin position="1"/>
        <end position="24"/>
    </location>
</feature>
<accession>A0A4Z0Q974</accession>
<proteinExistence type="predicted"/>
<evidence type="ECO:0008006" key="5">
    <source>
        <dbReference type="Google" id="ProtNLM"/>
    </source>
</evidence>
<sequence length="135" mass="13594">MRLSFSGFFLFLLTVVGLPTPGHSAPGAVAEGSAERLALAPGPAGQGDKPGARGRSTTLPVKSVPHTQRQSKPQRVEAGARSARAAVGSARGERTERTARSARSSRGAEGGRGARSGGSSRSMGGGAARGHGRGH</sequence>
<feature type="region of interest" description="Disordered" evidence="1">
    <location>
        <begin position="37"/>
        <end position="135"/>
    </location>
</feature>
<feature type="chain" id="PRO_5021413443" description="Secreted protein" evidence="2">
    <location>
        <begin position="25"/>
        <end position="135"/>
    </location>
</feature>
<name>A0A4Z0Q974_9BACT</name>
<feature type="compositionally biased region" description="Low complexity" evidence="1">
    <location>
        <begin position="76"/>
        <end position="90"/>
    </location>
</feature>
<keyword evidence="2" id="KW-0732">Signal</keyword>
<dbReference type="RefSeq" id="WP_135462839.1">
    <property type="nucleotide sequence ID" value="NZ_SRLC01000001.1"/>
</dbReference>
<evidence type="ECO:0000313" key="3">
    <source>
        <dbReference type="EMBL" id="TGE25262.1"/>
    </source>
</evidence>